<keyword evidence="7 12" id="KW-0238">DNA-binding</keyword>
<evidence type="ECO:0000259" key="14">
    <source>
        <dbReference type="PROSITE" id="PS51843"/>
    </source>
</evidence>
<sequence>MLVNTQKLVYMENHILLVIIICNNCYINIKRKEMMCCKFSHIIRLYEREYIRTTETVPPPQDDEMMVSERRRARRETRRWTCSHSAAAGSTGGTVRMECGYDVDVEEMCPVCGDNVSGYHYGVLTCESCKGFFKRTVQNNKTYSCVENQQCSIDKAQRKRCAFCRFQKCLHAGMRLEAVRANRMRGGRNKFGPMYKRDRALKQQKKALIQAGGFRLGNTSCLNASQQKAVALTGNIHSVTILHGTPLDTDQPSSVSFLLPPGVAPHHCSSPSNLHKSEISKSCADSSGFAAGIFIDPYDSYSRLVISRGPRVPPLVMEFLRCDPDELQLQNKIITRLQQEESNCQRDPNIFNPVFVLVDQLLCSIVEWARTSIFFKQLQVNDQMKLLHCCWSDLLVLDIISKQVLYGREGSLYLVSWHQSELSDIAPHNDPAVDSLTQRGHQFVEKLRILRVDRPEFACIKFLILFNPDVKELEDHRFVEKMQEQTEGALLEYTLTTSSESSGRFTHLLLCLSELRSLSAQMEDYLYSRHLSGALPRNNLLNEMLHAKHSWT</sequence>
<name>A0A8C6K6A0_NOTFU</name>
<evidence type="ECO:0000256" key="12">
    <source>
        <dbReference type="RuleBase" id="RU004334"/>
    </source>
</evidence>
<dbReference type="Pfam" id="PF00105">
    <property type="entry name" value="zf-C4"/>
    <property type="match status" value="1"/>
</dbReference>
<feature type="domain" description="NR LBD" evidence="14">
    <location>
        <begin position="311"/>
        <end position="548"/>
    </location>
</feature>
<keyword evidence="10 12" id="KW-0539">Nucleus</keyword>
<dbReference type="FunFam" id="3.30.50.10:FF:000006">
    <property type="entry name" value="Nuclear receptor subfamily 5 group A member"/>
    <property type="match status" value="1"/>
</dbReference>
<keyword evidence="8 12" id="KW-0804">Transcription</keyword>
<dbReference type="GO" id="GO:0009888">
    <property type="term" value="P:tissue development"/>
    <property type="evidence" value="ECO:0007669"/>
    <property type="project" value="TreeGrafter"/>
</dbReference>
<reference evidence="15" key="2">
    <citation type="submission" date="2025-08" db="UniProtKB">
        <authorList>
            <consortium name="Ensembl"/>
        </authorList>
    </citation>
    <scope>IDENTIFICATION</scope>
</reference>
<evidence type="ECO:0000256" key="8">
    <source>
        <dbReference type="ARBA" id="ARBA00023163"/>
    </source>
</evidence>
<feature type="domain" description="Nuclear receptor" evidence="13">
    <location>
        <begin position="106"/>
        <end position="181"/>
    </location>
</feature>
<proteinExistence type="inferred from homology"/>
<dbReference type="GO" id="GO:0090575">
    <property type="term" value="C:RNA polymerase II transcription regulator complex"/>
    <property type="evidence" value="ECO:0007669"/>
    <property type="project" value="TreeGrafter"/>
</dbReference>
<dbReference type="SMART" id="SM00399">
    <property type="entry name" value="ZnF_C4"/>
    <property type="match status" value="1"/>
</dbReference>
<dbReference type="CDD" id="cd07167">
    <property type="entry name" value="NR_DBD_Lrh-1_like"/>
    <property type="match status" value="1"/>
</dbReference>
<keyword evidence="3 12" id="KW-0479">Metal-binding</keyword>
<evidence type="ECO:0000256" key="4">
    <source>
        <dbReference type="ARBA" id="ARBA00022771"/>
    </source>
</evidence>
<evidence type="ECO:0000256" key="9">
    <source>
        <dbReference type="ARBA" id="ARBA00023170"/>
    </source>
</evidence>
<evidence type="ECO:0000313" key="16">
    <source>
        <dbReference type="Proteomes" id="UP000694548"/>
    </source>
</evidence>
<accession>A0A8C6K6A0</accession>
<evidence type="ECO:0000256" key="6">
    <source>
        <dbReference type="ARBA" id="ARBA00023015"/>
    </source>
</evidence>
<evidence type="ECO:0000256" key="7">
    <source>
        <dbReference type="ARBA" id="ARBA00023125"/>
    </source>
</evidence>
<dbReference type="Gene3D" id="3.30.50.10">
    <property type="entry name" value="Erythroid Transcription Factor GATA-1, subunit A"/>
    <property type="match status" value="1"/>
</dbReference>
<dbReference type="InterPro" id="IPR013088">
    <property type="entry name" value="Znf_NHR/GATA"/>
</dbReference>
<evidence type="ECO:0000259" key="13">
    <source>
        <dbReference type="PROSITE" id="PS51030"/>
    </source>
</evidence>
<comment type="subcellular location">
    <subcellularLocation>
        <location evidence="1 12">Nucleus</location>
    </subcellularLocation>
</comment>
<dbReference type="GO" id="GO:0008270">
    <property type="term" value="F:zinc ion binding"/>
    <property type="evidence" value="ECO:0007669"/>
    <property type="project" value="UniProtKB-KW"/>
</dbReference>
<dbReference type="InterPro" id="IPR001723">
    <property type="entry name" value="Nuclear_hrmn_rcpt"/>
</dbReference>
<dbReference type="InterPro" id="IPR016355">
    <property type="entry name" value="NR5-like"/>
</dbReference>
<dbReference type="PRINTS" id="PR00398">
    <property type="entry name" value="STRDHORMONER"/>
</dbReference>
<dbReference type="AlphaFoldDB" id="A0A8C6K6A0"/>
<dbReference type="PROSITE" id="PS00031">
    <property type="entry name" value="NUCLEAR_REC_DBD_1"/>
    <property type="match status" value="1"/>
</dbReference>
<reference evidence="15" key="3">
    <citation type="submission" date="2025-09" db="UniProtKB">
        <authorList>
            <consortium name="Ensembl"/>
        </authorList>
    </citation>
    <scope>IDENTIFICATION</scope>
</reference>
<dbReference type="InterPro" id="IPR000536">
    <property type="entry name" value="Nucl_hrmn_rcpt_lig-bd"/>
</dbReference>
<organism evidence="15 16">
    <name type="scientific">Nothobranchius furzeri</name>
    <name type="common">Turquoise killifish</name>
    <dbReference type="NCBI Taxonomy" id="105023"/>
    <lineage>
        <taxon>Eukaryota</taxon>
        <taxon>Metazoa</taxon>
        <taxon>Chordata</taxon>
        <taxon>Craniata</taxon>
        <taxon>Vertebrata</taxon>
        <taxon>Euteleostomi</taxon>
        <taxon>Actinopterygii</taxon>
        <taxon>Neopterygii</taxon>
        <taxon>Teleostei</taxon>
        <taxon>Neoteleostei</taxon>
        <taxon>Acanthomorphata</taxon>
        <taxon>Ovalentaria</taxon>
        <taxon>Atherinomorphae</taxon>
        <taxon>Cyprinodontiformes</taxon>
        <taxon>Nothobranchiidae</taxon>
        <taxon>Nothobranchius</taxon>
    </lineage>
</organism>
<feature type="binding site" evidence="11">
    <location>
        <position position="525"/>
    </location>
    <ligand>
        <name>a phospholipid derivative</name>
        <dbReference type="ChEBI" id="CHEBI:16247"/>
    </ligand>
</feature>
<reference evidence="15" key="1">
    <citation type="submission" date="2014-08" db="EMBL/GenBank/DDBJ databases">
        <authorList>
            <person name="Senf B."/>
            <person name="Petzold A."/>
            <person name="Downie B.R."/>
            <person name="Koch P."/>
            <person name="Platzer M."/>
        </authorList>
    </citation>
    <scope>NUCLEOTIDE SEQUENCE [LARGE SCALE GENOMIC DNA]</scope>
    <source>
        <strain evidence="15">GRZ</strain>
    </source>
</reference>
<evidence type="ECO:0000256" key="5">
    <source>
        <dbReference type="ARBA" id="ARBA00022833"/>
    </source>
</evidence>
<dbReference type="GeneTree" id="ENSGT00940000153391"/>
<evidence type="ECO:0000256" key="3">
    <source>
        <dbReference type="ARBA" id="ARBA00022723"/>
    </source>
</evidence>
<keyword evidence="4 12" id="KW-0863">Zinc-finger</keyword>
<keyword evidence="6 12" id="KW-0805">Transcription regulation</keyword>
<evidence type="ECO:0000256" key="10">
    <source>
        <dbReference type="ARBA" id="ARBA00023242"/>
    </source>
</evidence>
<evidence type="ECO:0000256" key="11">
    <source>
        <dbReference type="PIRSR" id="PIRSR002530-1"/>
    </source>
</evidence>
<dbReference type="PANTHER" id="PTHR24086">
    <property type="entry name" value="NUCLEAR RECEPTOR SUBFAMILY 5 GROUP A"/>
    <property type="match status" value="1"/>
</dbReference>
<protein>
    <submittedName>
        <fullName evidence="15">Nuclear receptor subfamily 5, group A, member 1b</fullName>
    </submittedName>
</protein>
<evidence type="ECO:0000313" key="15">
    <source>
        <dbReference type="Ensembl" id="ENSNFUP00015000344.1"/>
    </source>
</evidence>
<dbReference type="GO" id="GO:0009755">
    <property type="term" value="P:hormone-mediated signaling pathway"/>
    <property type="evidence" value="ECO:0007669"/>
    <property type="project" value="TreeGrafter"/>
</dbReference>
<dbReference type="PANTHER" id="PTHR24086:SF48">
    <property type="entry name" value="FF1D-RELATED"/>
    <property type="match status" value="1"/>
</dbReference>
<keyword evidence="5 12" id="KW-0862">Zinc</keyword>
<dbReference type="Gene3D" id="1.10.565.10">
    <property type="entry name" value="Retinoid X Receptor"/>
    <property type="match status" value="1"/>
</dbReference>
<keyword evidence="16" id="KW-1185">Reference proteome</keyword>
<dbReference type="Pfam" id="PF00104">
    <property type="entry name" value="Hormone_recep"/>
    <property type="match status" value="1"/>
</dbReference>
<evidence type="ECO:0000256" key="2">
    <source>
        <dbReference type="ARBA" id="ARBA00007536"/>
    </source>
</evidence>
<gene>
    <name evidence="15" type="primary">NR5A1</name>
    <name evidence="15" type="synonym">LOC107394857</name>
</gene>
<dbReference type="SUPFAM" id="SSF48508">
    <property type="entry name" value="Nuclear receptor ligand-binding domain"/>
    <property type="match status" value="1"/>
</dbReference>
<dbReference type="PROSITE" id="PS51843">
    <property type="entry name" value="NR_LBD"/>
    <property type="match status" value="1"/>
</dbReference>
<dbReference type="InterPro" id="IPR001628">
    <property type="entry name" value="Znf_hrmn_rcpt"/>
</dbReference>
<evidence type="ECO:0000256" key="1">
    <source>
        <dbReference type="ARBA" id="ARBA00004123"/>
    </source>
</evidence>
<dbReference type="PROSITE" id="PS51030">
    <property type="entry name" value="NUCLEAR_REC_DBD_2"/>
    <property type="match status" value="1"/>
</dbReference>
<dbReference type="Ensembl" id="ENSNFUT00015000405.1">
    <property type="protein sequence ID" value="ENSNFUP00015000344.1"/>
    <property type="gene ID" value="ENSNFUG00015000283.1"/>
</dbReference>
<dbReference type="InterPro" id="IPR035500">
    <property type="entry name" value="NHR-like_dom_sf"/>
</dbReference>
<dbReference type="GO" id="GO:0004879">
    <property type="term" value="F:nuclear receptor activity"/>
    <property type="evidence" value="ECO:0007669"/>
    <property type="project" value="InterPro"/>
</dbReference>
<dbReference type="SMART" id="SM00430">
    <property type="entry name" value="HOLI"/>
    <property type="match status" value="1"/>
</dbReference>
<keyword evidence="9 12" id="KW-0675">Receptor</keyword>
<dbReference type="FunFam" id="1.10.565.10:FF:000011">
    <property type="entry name" value="Nuclear receptor subfamily 5, group A, member 2"/>
    <property type="match status" value="1"/>
</dbReference>
<comment type="similarity">
    <text evidence="2">Belongs to the nuclear hormone receptor family. NR5 subfamily.</text>
</comment>
<dbReference type="PRINTS" id="PR00047">
    <property type="entry name" value="STROIDFINGER"/>
</dbReference>
<dbReference type="GO" id="GO:0000978">
    <property type="term" value="F:RNA polymerase II cis-regulatory region sequence-specific DNA binding"/>
    <property type="evidence" value="ECO:0007669"/>
    <property type="project" value="TreeGrafter"/>
</dbReference>
<dbReference type="PIRSF" id="PIRSF002530">
    <property type="entry name" value="Nuc_orph_FTZ-F1"/>
    <property type="match status" value="1"/>
</dbReference>
<dbReference type="Proteomes" id="UP000694548">
    <property type="component" value="Chromosome sgr02"/>
</dbReference>
<dbReference type="SUPFAM" id="SSF57716">
    <property type="entry name" value="Glucocorticoid receptor-like (DNA-binding domain)"/>
    <property type="match status" value="1"/>
</dbReference>